<accession>A0A261Y3Q7</accession>
<sequence length="279" mass="31517">MLSAVPEDVAAHTSNYSTASTLRTIKVLEEVNVELNRILNDISTTASQLQQAQASQAHHESQLALNVVSNKEIRAQIAELLEVLEQKDRDLAVARSNTTSVEATVKSLREEALSSRKTLENLLQVEKPLEDDKDRVDSLNTKAENEIAALDHSVTLLQQHYEREEIDMQQELHMQEKRYAAKLEEIHAIKHELMHQRDQLRQEAPVRLQELKQEQARMQAISLAEMQDLKSQVEAFCAQVENSSGQQLKLDSITALQQQVNGLDKKVRDAKAAAYSESH</sequence>
<evidence type="ECO:0000313" key="2">
    <source>
        <dbReference type="EMBL" id="OZJ05257.1"/>
    </source>
</evidence>
<comment type="caution">
    <text evidence="2">The sequence shown here is derived from an EMBL/GenBank/DDBJ whole genome shotgun (WGS) entry which is preliminary data.</text>
</comment>
<proteinExistence type="predicted"/>
<dbReference type="Proteomes" id="UP000242875">
    <property type="component" value="Unassembled WGS sequence"/>
</dbReference>
<keyword evidence="3" id="KW-1185">Reference proteome</keyword>
<organism evidence="2 3">
    <name type="scientific">Bifiguratus adelaidae</name>
    <dbReference type="NCBI Taxonomy" id="1938954"/>
    <lineage>
        <taxon>Eukaryota</taxon>
        <taxon>Fungi</taxon>
        <taxon>Fungi incertae sedis</taxon>
        <taxon>Mucoromycota</taxon>
        <taxon>Mucoromycotina</taxon>
        <taxon>Endogonomycetes</taxon>
        <taxon>Endogonales</taxon>
        <taxon>Endogonales incertae sedis</taxon>
        <taxon>Bifiguratus</taxon>
    </lineage>
</organism>
<name>A0A261Y3Q7_9FUNG</name>
<feature type="coiled-coil region" evidence="1">
    <location>
        <begin position="70"/>
        <end position="97"/>
    </location>
</feature>
<evidence type="ECO:0000256" key="1">
    <source>
        <dbReference type="SAM" id="Coils"/>
    </source>
</evidence>
<dbReference type="OrthoDB" id="2261617at2759"/>
<dbReference type="AlphaFoldDB" id="A0A261Y3Q7"/>
<protein>
    <submittedName>
        <fullName evidence="2">Uncharacterized protein</fullName>
    </submittedName>
</protein>
<evidence type="ECO:0000313" key="3">
    <source>
        <dbReference type="Proteomes" id="UP000242875"/>
    </source>
</evidence>
<dbReference type="EMBL" id="MVBO01000019">
    <property type="protein sequence ID" value="OZJ05257.1"/>
    <property type="molecule type" value="Genomic_DNA"/>
</dbReference>
<gene>
    <name evidence="2" type="ORF">BZG36_02296</name>
</gene>
<keyword evidence="1" id="KW-0175">Coiled coil</keyword>
<reference evidence="2 3" key="1">
    <citation type="journal article" date="2017" name="Mycologia">
        <title>Bifiguratus adelaidae, gen. et sp. nov., a new member of Mucoromycotina in endophytic and soil-dwelling habitats.</title>
        <authorList>
            <person name="Torres-Cruz T.J."/>
            <person name="Billingsley Tobias T.L."/>
            <person name="Almatruk M."/>
            <person name="Hesse C."/>
            <person name="Kuske C.R."/>
            <person name="Desiro A."/>
            <person name="Benucci G.M."/>
            <person name="Bonito G."/>
            <person name="Stajich J.E."/>
            <person name="Dunlap C."/>
            <person name="Arnold A.E."/>
            <person name="Porras-Alfaro A."/>
        </authorList>
    </citation>
    <scope>NUCLEOTIDE SEQUENCE [LARGE SCALE GENOMIC DNA]</scope>
    <source>
        <strain evidence="2 3">AZ0501</strain>
    </source>
</reference>